<evidence type="ECO:0000256" key="3">
    <source>
        <dbReference type="ARBA" id="ARBA00023237"/>
    </source>
</evidence>
<dbReference type="Gene3D" id="3.30.1330.60">
    <property type="entry name" value="OmpA-like domain"/>
    <property type="match status" value="1"/>
</dbReference>
<dbReference type="PANTHER" id="PTHR30329:SF21">
    <property type="entry name" value="LIPOPROTEIN YIAD-RELATED"/>
    <property type="match status" value="1"/>
</dbReference>
<gene>
    <name evidence="7" type="ORF">VA613_05835</name>
</gene>
<dbReference type="SUPFAM" id="SSF103647">
    <property type="entry name" value="TSP type-3 repeat"/>
    <property type="match status" value="1"/>
</dbReference>
<evidence type="ECO:0000313" key="7">
    <source>
        <dbReference type="EMBL" id="WRS40391.1"/>
    </source>
</evidence>
<proteinExistence type="predicted"/>
<dbReference type="EMBL" id="CP141769">
    <property type="protein sequence ID" value="WRS40391.1"/>
    <property type="molecule type" value="Genomic_DNA"/>
</dbReference>
<dbReference type="PROSITE" id="PS51123">
    <property type="entry name" value="OMPA_2"/>
    <property type="match status" value="1"/>
</dbReference>
<evidence type="ECO:0000313" key="8">
    <source>
        <dbReference type="Proteomes" id="UP001334732"/>
    </source>
</evidence>
<evidence type="ECO:0000259" key="6">
    <source>
        <dbReference type="PROSITE" id="PS51123"/>
    </source>
</evidence>
<keyword evidence="8" id="KW-1185">Reference proteome</keyword>
<evidence type="ECO:0000256" key="5">
    <source>
        <dbReference type="SAM" id="SignalP"/>
    </source>
</evidence>
<sequence>MRSTPSLLAAVVLATGMASATAAPGVFYDPSNVDSPTGFTTGYELFRTIGCPGRQLLDKPCEVLDSDGDGVYDYMDKCPDTPPGTRVDKVGCPLPERAGPAAAPVPAPAALAPAVAPQMPDLQRVNFDFDRATIRPEDREKLDQDAATLKEWGDVKVEIAGYTDSVGSAQYNRGLSVRRAEAVRRYLIEKGIAADRLTLKGYGEAMPLADNATAAGRAMNRRVELAPLR</sequence>
<protein>
    <submittedName>
        <fullName evidence="7">OmpA family protein</fullName>
    </submittedName>
</protein>
<dbReference type="PRINTS" id="PR01021">
    <property type="entry name" value="OMPADOMAIN"/>
</dbReference>
<feature type="chain" id="PRO_5047117345" evidence="5">
    <location>
        <begin position="23"/>
        <end position="229"/>
    </location>
</feature>
<keyword evidence="5" id="KW-0732">Signal</keyword>
<dbReference type="InterPro" id="IPR006664">
    <property type="entry name" value="OMP_bac"/>
</dbReference>
<keyword evidence="3" id="KW-0998">Cell outer membrane</keyword>
<dbReference type="Pfam" id="PF00691">
    <property type="entry name" value="OmpA"/>
    <property type="match status" value="1"/>
</dbReference>
<dbReference type="InterPro" id="IPR006665">
    <property type="entry name" value="OmpA-like"/>
</dbReference>
<dbReference type="PANTHER" id="PTHR30329">
    <property type="entry name" value="STATOR ELEMENT OF FLAGELLAR MOTOR COMPLEX"/>
    <property type="match status" value="1"/>
</dbReference>
<name>A0ABZ1CNG2_9PROT</name>
<reference evidence="7 8" key="1">
    <citation type="submission" date="2023-12" db="EMBL/GenBank/DDBJ databases">
        <title>Thiobacillus sedimentum sp. nov., a chemolithoautotrophic sulfur-oxidizing bacterium isolated from freshwater sediment.</title>
        <authorList>
            <person name="Luo J."/>
            <person name="Dai C."/>
        </authorList>
    </citation>
    <scope>NUCLEOTIDE SEQUENCE [LARGE SCALE GENOMIC DNA]</scope>
    <source>
        <strain evidence="7 8">SCUT-2</strain>
    </source>
</reference>
<comment type="subcellular location">
    <subcellularLocation>
        <location evidence="1">Cell outer membrane</location>
    </subcellularLocation>
</comment>
<dbReference type="Proteomes" id="UP001334732">
    <property type="component" value="Chromosome"/>
</dbReference>
<feature type="signal peptide" evidence="5">
    <location>
        <begin position="1"/>
        <end position="22"/>
    </location>
</feature>
<organism evidence="7 8">
    <name type="scientific">Thiobacillus sedimenti</name>
    <dbReference type="NCBI Taxonomy" id="3110231"/>
    <lineage>
        <taxon>Bacteria</taxon>
        <taxon>Pseudomonadati</taxon>
        <taxon>Pseudomonadota</taxon>
        <taxon>Betaproteobacteria</taxon>
        <taxon>Nitrosomonadales</taxon>
        <taxon>Thiobacillaceae</taxon>
        <taxon>Thiobacillus</taxon>
    </lineage>
</organism>
<dbReference type="RefSeq" id="WP_324780921.1">
    <property type="nucleotide sequence ID" value="NZ_CP141769.1"/>
</dbReference>
<dbReference type="CDD" id="cd07185">
    <property type="entry name" value="OmpA_C-like"/>
    <property type="match status" value="1"/>
</dbReference>
<dbReference type="InterPro" id="IPR050330">
    <property type="entry name" value="Bact_OuterMem_StrucFunc"/>
</dbReference>
<evidence type="ECO:0000256" key="2">
    <source>
        <dbReference type="ARBA" id="ARBA00023136"/>
    </source>
</evidence>
<dbReference type="InterPro" id="IPR036737">
    <property type="entry name" value="OmpA-like_sf"/>
</dbReference>
<accession>A0ABZ1CNG2</accession>
<dbReference type="InterPro" id="IPR028974">
    <property type="entry name" value="TSP_type-3_rpt"/>
</dbReference>
<evidence type="ECO:0000256" key="1">
    <source>
        <dbReference type="ARBA" id="ARBA00004442"/>
    </source>
</evidence>
<feature type="domain" description="OmpA-like" evidence="6">
    <location>
        <begin position="115"/>
        <end position="229"/>
    </location>
</feature>
<dbReference type="SUPFAM" id="SSF103088">
    <property type="entry name" value="OmpA-like"/>
    <property type="match status" value="1"/>
</dbReference>
<evidence type="ECO:0000256" key="4">
    <source>
        <dbReference type="PROSITE-ProRule" id="PRU00473"/>
    </source>
</evidence>
<keyword evidence="2 4" id="KW-0472">Membrane</keyword>